<dbReference type="Pfam" id="PF00251">
    <property type="entry name" value="Glyco_hydro_32N"/>
    <property type="match status" value="1"/>
</dbReference>
<evidence type="ECO:0000256" key="2">
    <source>
        <dbReference type="ARBA" id="ARBA00022729"/>
    </source>
</evidence>
<organism evidence="8 9">
    <name type="scientific">Penicillium cf. viridicatum</name>
    <dbReference type="NCBI Taxonomy" id="2972119"/>
    <lineage>
        <taxon>Eukaryota</taxon>
        <taxon>Fungi</taxon>
        <taxon>Dikarya</taxon>
        <taxon>Ascomycota</taxon>
        <taxon>Pezizomycotina</taxon>
        <taxon>Eurotiomycetes</taxon>
        <taxon>Eurotiomycetidae</taxon>
        <taxon>Eurotiales</taxon>
        <taxon>Aspergillaceae</taxon>
        <taxon>Penicillium</taxon>
    </lineage>
</organism>
<evidence type="ECO:0000259" key="7">
    <source>
        <dbReference type="Pfam" id="PF08244"/>
    </source>
</evidence>
<reference evidence="8" key="2">
    <citation type="journal article" date="2023" name="IMA Fungus">
        <title>Comparative genomic study of the Penicillium genus elucidates a diverse pangenome and 15 lateral gene transfer events.</title>
        <authorList>
            <person name="Petersen C."/>
            <person name="Sorensen T."/>
            <person name="Nielsen M.R."/>
            <person name="Sondergaard T.E."/>
            <person name="Sorensen J.L."/>
            <person name="Fitzpatrick D.A."/>
            <person name="Frisvad J.C."/>
            <person name="Nielsen K.L."/>
        </authorList>
    </citation>
    <scope>NUCLEOTIDE SEQUENCE</scope>
    <source>
        <strain evidence="8">IBT 20477</strain>
    </source>
</reference>
<dbReference type="PANTHER" id="PTHR42800">
    <property type="entry name" value="EXOINULINASE INUD (AFU_ORTHOLOGUE AFUA_5G00480)"/>
    <property type="match status" value="1"/>
</dbReference>
<dbReference type="GO" id="GO:0005987">
    <property type="term" value="P:sucrose catabolic process"/>
    <property type="evidence" value="ECO:0007669"/>
    <property type="project" value="TreeGrafter"/>
</dbReference>
<name>A0A9W9JGU4_9EURO</name>
<dbReference type="SMART" id="SM00640">
    <property type="entry name" value="Glyco_32"/>
    <property type="match status" value="1"/>
</dbReference>
<evidence type="ECO:0000259" key="6">
    <source>
        <dbReference type="Pfam" id="PF00251"/>
    </source>
</evidence>
<dbReference type="InterPro" id="IPR013320">
    <property type="entry name" value="ConA-like_dom_sf"/>
</dbReference>
<dbReference type="Pfam" id="PF08244">
    <property type="entry name" value="Glyco_hydro_32C"/>
    <property type="match status" value="1"/>
</dbReference>
<protein>
    <submittedName>
        <fullName evidence="8">Uncharacterized protein</fullName>
    </submittedName>
</protein>
<evidence type="ECO:0000313" key="8">
    <source>
        <dbReference type="EMBL" id="KAJ5196678.1"/>
    </source>
</evidence>
<dbReference type="InterPro" id="IPR023296">
    <property type="entry name" value="Glyco_hydro_beta-prop_sf"/>
</dbReference>
<proteinExistence type="inferred from homology"/>
<keyword evidence="3 5" id="KW-0378">Hydrolase</keyword>
<dbReference type="OrthoDB" id="202537at2759"/>
<evidence type="ECO:0000256" key="5">
    <source>
        <dbReference type="RuleBase" id="RU362110"/>
    </source>
</evidence>
<dbReference type="AlphaFoldDB" id="A0A9W9JGU4"/>
<dbReference type="Proteomes" id="UP001150942">
    <property type="component" value="Unassembled WGS sequence"/>
</dbReference>
<evidence type="ECO:0000256" key="1">
    <source>
        <dbReference type="ARBA" id="ARBA00009902"/>
    </source>
</evidence>
<dbReference type="SUPFAM" id="SSF75005">
    <property type="entry name" value="Arabinanase/levansucrase/invertase"/>
    <property type="match status" value="1"/>
</dbReference>
<dbReference type="SUPFAM" id="SSF49899">
    <property type="entry name" value="Concanavalin A-like lectins/glucanases"/>
    <property type="match status" value="1"/>
</dbReference>
<evidence type="ECO:0000256" key="3">
    <source>
        <dbReference type="ARBA" id="ARBA00022801"/>
    </source>
</evidence>
<dbReference type="Gene3D" id="2.115.10.20">
    <property type="entry name" value="Glycosyl hydrolase domain, family 43"/>
    <property type="match status" value="1"/>
</dbReference>
<evidence type="ECO:0000313" key="9">
    <source>
        <dbReference type="Proteomes" id="UP001150942"/>
    </source>
</evidence>
<accession>A0A9W9JGU4</accession>
<dbReference type="GO" id="GO:0004575">
    <property type="term" value="F:sucrose alpha-glucosidase activity"/>
    <property type="evidence" value="ECO:0007669"/>
    <property type="project" value="TreeGrafter"/>
</dbReference>
<dbReference type="CDD" id="cd18621">
    <property type="entry name" value="GH32_XdINV-like"/>
    <property type="match status" value="1"/>
</dbReference>
<reference evidence="8" key="1">
    <citation type="submission" date="2022-11" db="EMBL/GenBank/DDBJ databases">
        <authorList>
            <person name="Petersen C."/>
        </authorList>
    </citation>
    <scope>NUCLEOTIDE SEQUENCE</scope>
    <source>
        <strain evidence="8">IBT 20477</strain>
    </source>
</reference>
<dbReference type="Gene3D" id="2.60.120.560">
    <property type="entry name" value="Exo-inulinase, domain 1"/>
    <property type="match status" value="1"/>
</dbReference>
<keyword evidence="2" id="KW-0732">Signal</keyword>
<comment type="similarity">
    <text evidence="1 5">Belongs to the glycosyl hydrolase 32 family.</text>
</comment>
<dbReference type="EMBL" id="JAPQKQ010000005">
    <property type="protein sequence ID" value="KAJ5196678.1"/>
    <property type="molecule type" value="Genomic_DNA"/>
</dbReference>
<keyword evidence="9" id="KW-1185">Reference proteome</keyword>
<keyword evidence="4 5" id="KW-0326">Glycosidase</keyword>
<comment type="caution">
    <text evidence="8">The sequence shown here is derived from an EMBL/GenBank/DDBJ whole genome shotgun (WGS) entry which is preliminary data.</text>
</comment>
<dbReference type="GO" id="GO:0005737">
    <property type="term" value="C:cytoplasm"/>
    <property type="evidence" value="ECO:0007669"/>
    <property type="project" value="TreeGrafter"/>
</dbReference>
<dbReference type="InterPro" id="IPR013189">
    <property type="entry name" value="Glyco_hydro_32_C"/>
</dbReference>
<sequence>MPISASCGGQRDMARAVAKKNMNSDRKPSLHFTADCWINDPCAPSYDPVTSSYHVFYQCNPHGTEWGSMSWGHLTSKDLVSWTRSTKPALIPDQPYDRAGVFTGCMAPPTNFEQGSLKVIYSSVRHLPFHWSTPPYPRDAAGLAIAESRDNGKTWMKCSENPILTGEPKGLQVTGFRDPFLAEWHALDRLRGQKSMYALVSGGIEAYGPTAFLYSVPHENLSEWHYLCPLVNIPARFQPSPKWSGNFGVNWECVNFLTLESQTNSRVCLILGAEGDVEREHIRNFESPAHIPPRTVRSLLWMFGDLRVENNSVSVDYTHGGYLDCGSLYAANSFFDPVSKRHIMHAWIPEEDITASYAKRKGWNGALAIPRELFLLSIPNVTRALHSPLSEIASVEQVPNRDASLTIHTLGIRPVEEIARLRKRCGRVCQRKHITLPSPTARASHALYSTLFETWELGAEITIDPSCCFEVGFHIRHNSDLSICTTITFSLQEEMISISKGRSTSDPNVRNCPEQGPFTLFYRLDNLGVEPKDKLENLHIRIVSDADVLEVFANDRFALATMVYSPEDCRPASISAFAKGGMESAVIEEVNIWDGLSATGR</sequence>
<dbReference type="InterPro" id="IPR013148">
    <property type="entry name" value="Glyco_hydro_32_N"/>
</dbReference>
<dbReference type="InterPro" id="IPR001362">
    <property type="entry name" value="Glyco_hydro_32"/>
</dbReference>
<dbReference type="PANTHER" id="PTHR42800:SF3">
    <property type="entry name" value="GLYCOSYL HYDROLASE FAMILY 32 N-TERMINAL DOMAIN-CONTAINING PROTEIN"/>
    <property type="match status" value="1"/>
</dbReference>
<feature type="domain" description="Glycosyl hydrolase family 32 C-terminal" evidence="7">
    <location>
        <begin position="445"/>
        <end position="594"/>
    </location>
</feature>
<feature type="domain" description="Glycosyl hydrolase family 32 N-terminal" evidence="6">
    <location>
        <begin position="33"/>
        <end position="375"/>
    </location>
</feature>
<gene>
    <name evidence="8" type="ORF">N7449_007157</name>
</gene>
<evidence type="ECO:0000256" key="4">
    <source>
        <dbReference type="ARBA" id="ARBA00023295"/>
    </source>
</evidence>